<evidence type="ECO:0000313" key="3">
    <source>
        <dbReference type="Proteomes" id="UP001492380"/>
    </source>
</evidence>
<reference evidence="2 3" key="1">
    <citation type="submission" date="2024-04" db="EMBL/GenBank/DDBJ databases">
        <title>Phyllosticta paracitricarpa is synonymous to the EU quarantine fungus P. citricarpa based on phylogenomic analyses.</title>
        <authorList>
            <consortium name="Lawrence Berkeley National Laboratory"/>
            <person name="Van Ingen-Buijs V.A."/>
            <person name="Van Westerhoven A.C."/>
            <person name="Haridas S."/>
            <person name="Skiadas P."/>
            <person name="Martin F."/>
            <person name="Groenewald J.Z."/>
            <person name="Crous P.W."/>
            <person name="Seidl M.F."/>
        </authorList>
    </citation>
    <scope>NUCLEOTIDE SEQUENCE [LARGE SCALE GENOMIC DNA]</scope>
    <source>
        <strain evidence="2 3">CBS 123374</strain>
    </source>
</reference>
<feature type="region of interest" description="Disordered" evidence="1">
    <location>
        <begin position="12"/>
        <end position="43"/>
    </location>
</feature>
<accession>A0ABR1Z5B7</accession>
<name>A0ABR1Z5B7_9PEZI</name>
<feature type="region of interest" description="Disordered" evidence="1">
    <location>
        <begin position="184"/>
        <end position="207"/>
    </location>
</feature>
<comment type="caution">
    <text evidence="2">The sequence shown here is derived from an EMBL/GenBank/DDBJ whole genome shotgun (WGS) entry which is preliminary data.</text>
</comment>
<evidence type="ECO:0000313" key="2">
    <source>
        <dbReference type="EMBL" id="KAK8247496.1"/>
    </source>
</evidence>
<dbReference type="Proteomes" id="UP001492380">
    <property type="component" value="Unassembled WGS sequence"/>
</dbReference>
<feature type="compositionally biased region" description="Low complexity" evidence="1">
    <location>
        <begin position="27"/>
        <end position="43"/>
    </location>
</feature>
<proteinExistence type="predicted"/>
<organism evidence="2 3">
    <name type="scientific">Phyllosticta capitalensis</name>
    <dbReference type="NCBI Taxonomy" id="121624"/>
    <lineage>
        <taxon>Eukaryota</taxon>
        <taxon>Fungi</taxon>
        <taxon>Dikarya</taxon>
        <taxon>Ascomycota</taxon>
        <taxon>Pezizomycotina</taxon>
        <taxon>Dothideomycetes</taxon>
        <taxon>Dothideomycetes incertae sedis</taxon>
        <taxon>Botryosphaeriales</taxon>
        <taxon>Phyllostictaceae</taxon>
        <taxon>Phyllosticta</taxon>
    </lineage>
</organism>
<sequence>MPRLLKIKSLFSRLTKRRSSKKASEQSAAPTSGSNSSSSGNENASVCSTATVAVAGRARVVHVESTNKVVYRQLNGSRFAENLPSNAVRCSVRSNNTSTCSPPVSPADLAAAFSSCISPSPLSFPPSPDSPLSRVDMAAALSASAPRAPSPPVSPAELALAISAAMSPFDPFDIPEFNDANEAVPADDDGIMGTPPPPYTAVSSPPPPYEARDPRWLWEGVCSQGCAWCD</sequence>
<keyword evidence="3" id="KW-1185">Reference proteome</keyword>
<gene>
    <name evidence="2" type="ORF">HDK90DRAFT_462249</name>
</gene>
<evidence type="ECO:0000256" key="1">
    <source>
        <dbReference type="SAM" id="MobiDB-lite"/>
    </source>
</evidence>
<dbReference type="EMBL" id="JBBWRZ010000001">
    <property type="protein sequence ID" value="KAK8247496.1"/>
    <property type="molecule type" value="Genomic_DNA"/>
</dbReference>
<feature type="compositionally biased region" description="Pro residues" evidence="1">
    <location>
        <begin position="194"/>
        <end position="207"/>
    </location>
</feature>
<protein>
    <submittedName>
        <fullName evidence="2">Uncharacterized protein</fullName>
    </submittedName>
</protein>